<feature type="region of interest" description="Disordered" evidence="2">
    <location>
        <begin position="1"/>
        <end position="49"/>
    </location>
</feature>
<evidence type="ECO:0000259" key="3">
    <source>
        <dbReference type="Pfam" id="PF24570"/>
    </source>
</evidence>
<gene>
    <name evidence="4" type="ORF">C2845_PM14G05700</name>
</gene>
<reference evidence="5" key="1">
    <citation type="journal article" date="2019" name="Nat. Commun.">
        <title>The genome of broomcorn millet.</title>
        <authorList>
            <person name="Zou C."/>
            <person name="Miki D."/>
            <person name="Li D."/>
            <person name="Tang Q."/>
            <person name="Xiao L."/>
            <person name="Rajput S."/>
            <person name="Deng P."/>
            <person name="Jia W."/>
            <person name="Huang R."/>
            <person name="Zhang M."/>
            <person name="Sun Y."/>
            <person name="Hu J."/>
            <person name="Fu X."/>
            <person name="Schnable P.S."/>
            <person name="Li F."/>
            <person name="Zhang H."/>
            <person name="Feng B."/>
            <person name="Zhu X."/>
            <person name="Liu R."/>
            <person name="Schnable J.C."/>
            <person name="Zhu J.-K."/>
            <person name="Zhang H."/>
        </authorList>
    </citation>
    <scope>NUCLEOTIDE SEQUENCE [LARGE SCALE GENOMIC DNA]</scope>
</reference>
<organism evidence="4 5">
    <name type="scientific">Panicum miliaceum</name>
    <name type="common">Proso millet</name>
    <name type="synonym">Broomcorn millet</name>
    <dbReference type="NCBI Taxonomy" id="4540"/>
    <lineage>
        <taxon>Eukaryota</taxon>
        <taxon>Viridiplantae</taxon>
        <taxon>Streptophyta</taxon>
        <taxon>Embryophyta</taxon>
        <taxon>Tracheophyta</taxon>
        <taxon>Spermatophyta</taxon>
        <taxon>Magnoliopsida</taxon>
        <taxon>Liliopsida</taxon>
        <taxon>Poales</taxon>
        <taxon>Poaceae</taxon>
        <taxon>PACMAD clade</taxon>
        <taxon>Panicoideae</taxon>
        <taxon>Panicodae</taxon>
        <taxon>Paniceae</taxon>
        <taxon>Panicinae</taxon>
        <taxon>Panicum</taxon>
        <taxon>Panicum sect. Panicum</taxon>
    </lineage>
</organism>
<comment type="similarity">
    <text evidence="1">Belongs to the Tdpoz family.</text>
</comment>
<feature type="compositionally biased region" description="Polar residues" evidence="2">
    <location>
        <begin position="1"/>
        <end position="16"/>
    </location>
</feature>
<comment type="caution">
    <text evidence="4">The sequence shown here is derived from an EMBL/GenBank/DDBJ whole genome shotgun (WGS) entry which is preliminary data.</text>
</comment>
<dbReference type="STRING" id="4540.A0A3L6PN04"/>
<evidence type="ECO:0000256" key="1">
    <source>
        <dbReference type="ARBA" id="ARBA00010846"/>
    </source>
</evidence>
<accession>A0A3L6PN04</accession>
<evidence type="ECO:0000313" key="5">
    <source>
        <dbReference type="Proteomes" id="UP000275267"/>
    </source>
</evidence>
<evidence type="ECO:0000256" key="2">
    <source>
        <dbReference type="SAM" id="MobiDB-lite"/>
    </source>
</evidence>
<dbReference type="Pfam" id="PF24570">
    <property type="entry name" value="BACK_BPM_SPOP"/>
    <property type="match status" value="1"/>
</dbReference>
<dbReference type="InterPro" id="IPR056423">
    <property type="entry name" value="BACK_BPM_SPOP"/>
</dbReference>
<keyword evidence="5" id="KW-1185">Reference proteome</keyword>
<dbReference type="EMBL" id="PQIB02000016">
    <property type="protein sequence ID" value="RLM61211.1"/>
    <property type="molecule type" value="Genomic_DNA"/>
</dbReference>
<dbReference type="AlphaFoldDB" id="A0A3L6PN04"/>
<dbReference type="OrthoDB" id="10453026at2759"/>
<feature type="domain" description="BPM/SPOP BACK" evidence="3">
    <location>
        <begin position="52"/>
        <end position="104"/>
    </location>
</feature>
<dbReference type="Proteomes" id="UP000275267">
    <property type="component" value="Unassembled WGS sequence"/>
</dbReference>
<sequence length="114" mass="12406">MHERSSCTGRGSLQGQQRRKEGKVLRVDLGALRSPSRGHGLPSPPSRVEGKNVATTLALADQHHCDFLKGACIEFISSATMDNIVATQGFMDLKRDCPAVLVDAFIKMSIIRKS</sequence>
<proteinExistence type="inferred from homology"/>
<evidence type="ECO:0000313" key="4">
    <source>
        <dbReference type="EMBL" id="RLM61211.1"/>
    </source>
</evidence>
<protein>
    <recommendedName>
        <fullName evidence="3">BPM/SPOP BACK domain-containing protein</fullName>
    </recommendedName>
</protein>
<dbReference type="Gene3D" id="1.25.40.420">
    <property type="match status" value="1"/>
</dbReference>
<name>A0A3L6PN04_PANMI</name>